<keyword evidence="1" id="KW-0732">Signal</keyword>
<dbReference type="SUPFAM" id="SSF110087">
    <property type="entry name" value="DR1885-like metal-binding protein"/>
    <property type="match status" value="1"/>
</dbReference>
<comment type="caution">
    <text evidence="2">The sequence shown here is derived from an EMBL/GenBank/DDBJ whole genome shotgun (WGS) entry which is preliminary data.</text>
</comment>
<accession>A0A7J5DWB7</accession>
<dbReference type="EMBL" id="WBVM01000002">
    <property type="protein sequence ID" value="KAB2809509.1"/>
    <property type="molecule type" value="Genomic_DNA"/>
</dbReference>
<dbReference type="Gene3D" id="2.60.40.1890">
    <property type="entry name" value="PCu(A)C copper chaperone"/>
    <property type="match status" value="1"/>
</dbReference>
<dbReference type="Pfam" id="PF04314">
    <property type="entry name" value="PCuAC"/>
    <property type="match status" value="1"/>
</dbReference>
<evidence type="ECO:0000313" key="2">
    <source>
        <dbReference type="EMBL" id="KAB2809509.1"/>
    </source>
</evidence>
<dbReference type="InterPro" id="IPR036182">
    <property type="entry name" value="PCuAC_sf"/>
</dbReference>
<dbReference type="PANTHER" id="PTHR36302">
    <property type="entry name" value="BLR7088 PROTEIN"/>
    <property type="match status" value="1"/>
</dbReference>
<evidence type="ECO:0000256" key="1">
    <source>
        <dbReference type="SAM" id="SignalP"/>
    </source>
</evidence>
<dbReference type="InterPro" id="IPR007410">
    <property type="entry name" value="LpqE-like"/>
</dbReference>
<dbReference type="PROSITE" id="PS51257">
    <property type="entry name" value="PROKAR_LIPOPROTEIN"/>
    <property type="match status" value="1"/>
</dbReference>
<reference evidence="2 3" key="1">
    <citation type="submission" date="2019-09" db="EMBL/GenBank/DDBJ databases">
        <title>Pimelobacter sp. isolated from Paulinella.</title>
        <authorList>
            <person name="Jeong S.E."/>
        </authorList>
    </citation>
    <scope>NUCLEOTIDE SEQUENCE [LARGE SCALE GENOMIC DNA]</scope>
    <source>
        <strain evidence="2 3">Pch-N</strain>
    </source>
</reference>
<dbReference type="Proteomes" id="UP000449906">
    <property type="component" value="Unassembled WGS sequence"/>
</dbReference>
<evidence type="ECO:0000313" key="3">
    <source>
        <dbReference type="Proteomes" id="UP000449906"/>
    </source>
</evidence>
<name>A0A7J5DWB7_NOCSI</name>
<organism evidence="2 3">
    <name type="scientific">Nocardioides simplex</name>
    <name type="common">Arthrobacter simplex</name>
    <dbReference type="NCBI Taxonomy" id="2045"/>
    <lineage>
        <taxon>Bacteria</taxon>
        <taxon>Bacillati</taxon>
        <taxon>Actinomycetota</taxon>
        <taxon>Actinomycetes</taxon>
        <taxon>Propionibacteriales</taxon>
        <taxon>Nocardioidaceae</taxon>
        <taxon>Pimelobacter</taxon>
    </lineage>
</organism>
<feature type="chain" id="PRO_5039480115" evidence="1">
    <location>
        <begin position="20"/>
        <end position="175"/>
    </location>
</feature>
<dbReference type="AlphaFoldDB" id="A0A7J5DWB7"/>
<protein>
    <submittedName>
        <fullName evidence="2">Copper chaperone PCu(A)C</fullName>
    </submittedName>
</protein>
<dbReference type="PANTHER" id="PTHR36302:SF1">
    <property type="entry name" value="COPPER CHAPERONE PCU(A)C"/>
    <property type="match status" value="1"/>
</dbReference>
<dbReference type="InterPro" id="IPR058248">
    <property type="entry name" value="Lxx211020-like"/>
</dbReference>
<proteinExistence type="predicted"/>
<feature type="signal peptide" evidence="1">
    <location>
        <begin position="1"/>
        <end position="19"/>
    </location>
</feature>
<dbReference type="RefSeq" id="WP_151581689.1">
    <property type="nucleotide sequence ID" value="NZ_WBVM01000002.1"/>
</dbReference>
<gene>
    <name evidence="2" type="ORF">F9L07_21080</name>
</gene>
<sequence length="175" mass="17601">MKKHLTAAVLAAALVPALAACGSGTEDARDQAPTSGSSPAAKAALTVTDPWVKAAPSGMTAAFGTLVNEGSSDVTVVAATTSVNDTTELHETVENEDGSMAMRPKEGGFVIPAGGSLALEPGGDHLMLMGLTEPVEAGTTVTITLTLDDGTTTDVEATVKAFDGADEKYQNGGEH</sequence>